<evidence type="ECO:0000313" key="1">
    <source>
        <dbReference type="EMBL" id="CAG8620573.1"/>
    </source>
</evidence>
<protein>
    <submittedName>
        <fullName evidence="1">8595_t:CDS:1</fullName>
    </submittedName>
</protein>
<keyword evidence="2" id="KW-1185">Reference proteome</keyword>
<dbReference type="Proteomes" id="UP000789759">
    <property type="component" value="Unassembled WGS sequence"/>
</dbReference>
<organism evidence="1 2">
    <name type="scientific">Cetraspora pellucida</name>
    <dbReference type="NCBI Taxonomy" id="1433469"/>
    <lineage>
        <taxon>Eukaryota</taxon>
        <taxon>Fungi</taxon>
        <taxon>Fungi incertae sedis</taxon>
        <taxon>Mucoromycota</taxon>
        <taxon>Glomeromycotina</taxon>
        <taxon>Glomeromycetes</taxon>
        <taxon>Diversisporales</taxon>
        <taxon>Gigasporaceae</taxon>
        <taxon>Cetraspora</taxon>
    </lineage>
</organism>
<name>A0A9N9D2I7_9GLOM</name>
<comment type="caution">
    <text evidence="1">The sequence shown here is derived from an EMBL/GenBank/DDBJ whole genome shotgun (WGS) entry which is preliminary data.</text>
</comment>
<sequence length="102" mass="11460">MNTNSSTKRGYKKQAVVLSSNDLNNLLNDTTTLKSTGIKKGCKKKQQEEIDKEWLQIATRNFGDFQNKLVNSIKDLSTTGLLQKEEIIAFIDKSATANMLSY</sequence>
<reference evidence="1" key="1">
    <citation type="submission" date="2021-06" db="EMBL/GenBank/DDBJ databases">
        <authorList>
            <person name="Kallberg Y."/>
            <person name="Tangrot J."/>
            <person name="Rosling A."/>
        </authorList>
    </citation>
    <scope>NUCLEOTIDE SEQUENCE</scope>
    <source>
        <strain evidence="1">FL966</strain>
    </source>
</reference>
<evidence type="ECO:0000313" key="2">
    <source>
        <dbReference type="Proteomes" id="UP000789759"/>
    </source>
</evidence>
<accession>A0A9N9D2I7</accession>
<dbReference type="AlphaFoldDB" id="A0A9N9D2I7"/>
<proteinExistence type="predicted"/>
<dbReference type="EMBL" id="CAJVQA010005428">
    <property type="protein sequence ID" value="CAG8620573.1"/>
    <property type="molecule type" value="Genomic_DNA"/>
</dbReference>
<gene>
    <name evidence="1" type="ORF">CPELLU_LOCUS7901</name>
</gene>